<dbReference type="AlphaFoldDB" id="A0A2V4MZH5"/>
<dbReference type="CDD" id="cd00118">
    <property type="entry name" value="LysM"/>
    <property type="match status" value="1"/>
</dbReference>
<protein>
    <recommendedName>
        <fullName evidence="1">LysM domain-containing protein</fullName>
    </recommendedName>
</protein>
<dbReference type="InterPro" id="IPR036779">
    <property type="entry name" value="LysM_dom_sf"/>
</dbReference>
<name>A0A2V4MZH5_9RHOB</name>
<dbReference type="EMBL" id="QFVT01000008">
    <property type="protein sequence ID" value="PYC47092.1"/>
    <property type="molecule type" value="Genomic_DNA"/>
</dbReference>
<dbReference type="Proteomes" id="UP000248012">
    <property type="component" value="Unassembled WGS sequence"/>
</dbReference>
<reference evidence="2 3" key="1">
    <citation type="submission" date="2018-05" db="EMBL/GenBank/DDBJ databases">
        <title>Oceanovita maritima gen. nov., sp. nov., a marine bacterium in the family Rhodobacteraceae isolated from surface seawater of Lundu port Xiamen, China.</title>
        <authorList>
            <person name="Hetharua B.H."/>
            <person name="Min D."/>
            <person name="Liao H."/>
            <person name="Tian Y."/>
        </authorList>
    </citation>
    <scope>NUCLEOTIDE SEQUENCE [LARGE SCALE GENOMIC DNA]</scope>
    <source>
        <strain evidence="2 3">FSX-11</strain>
    </source>
</reference>
<evidence type="ECO:0000259" key="1">
    <source>
        <dbReference type="PROSITE" id="PS51782"/>
    </source>
</evidence>
<comment type="caution">
    <text evidence="2">The sequence shown here is derived from an EMBL/GenBank/DDBJ whole genome shotgun (WGS) entry which is preliminary data.</text>
</comment>
<dbReference type="PANTHER" id="PTHR34700:SF4">
    <property type="entry name" value="PHAGE-LIKE ELEMENT PBSX PROTEIN XKDP"/>
    <property type="match status" value="1"/>
</dbReference>
<feature type="domain" description="LysM" evidence="1">
    <location>
        <begin position="83"/>
        <end position="132"/>
    </location>
</feature>
<dbReference type="Pfam" id="PF01476">
    <property type="entry name" value="LysM"/>
    <property type="match status" value="1"/>
</dbReference>
<keyword evidence="3" id="KW-1185">Reference proteome</keyword>
<dbReference type="SUPFAM" id="SSF54106">
    <property type="entry name" value="LysM domain"/>
    <property type="match status" value="1"/>
</dbReference>
<sequence length="135" mass="14452">MQGLLHSLILQAINEGRPDEYVDSLLNEAAEAGLVAVPQSLVTPEGSVDTKTLIAAIVDKAAATSDGVRPTPRPTIRRLEKSVTYTVKYGDSLAAIAYQHYGTTSAYQWIFAANKENLSSPDKIQAGQTLIIPAI</sequence>
<organism evidence="2 3">
    <name type="scientific">Litorivita pollutaquae</name>
    <dbReference type="NCBI Taxonomy" id="2200892"/>
    <lineage>
        <taxon>Bacteria</taxon>
        <taxon>Pseudomonadati</taxon>
        <taxon>Pseudomonadota</taxon>
        <taxon>Alphaproteobacteria</taxon>
        <taxon>Rhodobacterales</taxon>
        <taxon>Paracoccaceae</taxon>
        <taxon>Litorivita</taxon>
    </lineage>
</organism>
<dbReference type="PANTHER" id="PTHR34700">
    <property type="entry name" value="POTASSIUM BINDING PROTEIN KBP"/>
    <property type="match status" value="1"/>
</dbReference>
<dbReference type="InterPro" id="IPR018392">
    <property type="entry name" value="LysM"/>
</dbReference>
<dbReference type="SMART" id="SM00257">
    <property type="entry name" value="LysM"/>
    <property type="match status" value="1"/>
</dbReference>
<dbReference type="Gene3D" id="3.10.350.10">
    <property type="entry name" value="LysM domain"/>
    <property type="match status" value="1"/>
</dbReference>
<dbReference type="OrthoDB" id="370541at2"/>
<proteinExistence type="predicted"/>
<evidence type="ECO:0000313" key="3">
    <source>
        <dbReference type="Proteomes" id="UP000248012"/>
    </source>
</evidence>
<dbReference type="InterPro" id="IPR052196">
    <property type="entry name" value="Bact_Kbp"/>
</dbReference>
<accession>A0A2V4MZH5</accession>
<evidence type="ECO:0000313" key="2">
    <source>
        <dbReference type="EMBL" id="PYC47092.1"/>
    </source>
</evidence>
<dbReference type="PROSITE" id="PS51782">
    <property type="entry name" value="LYSM"/>
    <property type="match status" value="1"/>
</dbReference>
<gene>
    <name evidence="2" type="ORF">DI396_12430</name>
</gene>